<dbReference type="Proteomes" id="UP000053676">
    <property type="component" value="Unassembled WGS sequence"/>
</dbReference>
<protein>
    <submittedName>
        <fullName evidence="2">Uncharacterized protein</fullName>
    </submittedName>
</protein>
<sequence>MNPQYSWLPSPLRSVTTTQASNVVVPSSGSKLLQPTRIAQSRDKQGLSPGRTAGSGVLRPPNSNIRPPSRGNGNNNGSTLSSSNASSIASSSTYQSISDNNTPKAKSTSTSHLKPASSTANLKTPSIVKPRQIQASAKSQLAPSKTTITKPSALKPPATSTSAAASG</sequence>
<name>W2TAC4_NECAM</name>
<reference evidence="3" key="1">
    <citation type="journal article" date="2014" name="Nat. Genet.">
        <title>Genome of the human hookworm Necator americanus.</title>
        <authorList>
            <person name="Tang Y.T."/>
            <person name="Gao X."/>
            <person name="Rosa B.A."/>
            <person name="Abubucker S."/>
            <person name="Hallsworth-Pepin K."/>
            <person name="Martin J."/>
            <person name="Tyagi R."/>
            <person name="Heizer E."/>
            <person name="Zhang X."/>
            <person name="Bhonagiri-Palsikar V."/>
            <person name="Minx P."/>
            <person name="Warren W.C."/>
            <person name="Wang Q."/>
            <person name="Zhan B."/>
            <person name="Hotez P.J."/>
            <person name="Sternberg P.W."/>
            <person name="Dougall A."/>
            <person name="Gaze S.T."/>
            <person name="Mulvenna J."/>
            <person name="Sotillo J."/>
            <person name="Ranganathan S."/>
            <person name="Rabelo E.M."/>
            <person name="Wilson R.K."/>
            <person name="Felgner P.L."/>
            <person name="Bethony J."/>
            <person name="Hawdon J.M."/>
            <person name="Gasser R.B."/>
            <person name="Loukas A."/>
            <person name="Mitreva M."/>
        </authorList>
    </citation>
    <scope>NUCLEOTIDE SEQUENCE [LARGE SCALE GENOMIC DNA]</scope>
</reference>
<feature type="region of interest" description="Disordered" evidence="1">
    <location>
        <begin position="23"/>
        <end position="167"/>
    </location>
</feature>
<feature type="compositionally biased region" description="Low complexity" evidence="1">
    <location>
        <begin position="59"/>
        <end position="93"/>
    </location>
</feature>
<gene>
    <name evidence="2" type="ORF">NECAME_10140</name>
</gene>
<feature type="compositionally biased region" description="Polar residues" evidence="1">
    <location>
        <begin position="23"/>
        <end position="39"/>
    </location>
</feature>
<evidence type="ECO:0000313" key="2">
    <source>
        <dbReference type="EMBL" id="ETN78778.1"/>
    </source>
</evidence>
<dbReference type="EMBL" id="KI659729">
    <property type="protein sequence ID" value="ETN78778.1"/>
    <property type="molecule type" value="Genomic_DNA"/>
</dbReference>
<feature type="compositionally biased region" description="Polar residues" evidence="1">
    <location>
        <begin position="133"/>
        <end position="150"/>
    </location>
</feature>
<evidence type="ECO:0000256" key="1">
    <source>
        <dbReference type="SAM" id="MobiDB-lite"/>
    </source>
</evidence>
<dbReference type="KEGG" id="nai:NECAME_10140"/>
<proteinExistence type="predicted"/>
<organism evidence="2 3">
    <name type="scientific">Necator americanus</name>
    <name type="common">Human hookworm</name>
    <dbReference type="NCBI Taxonomy" id="51031"/>
    <lineage>
        <taxon>Eukaryota</taxon>
        <taxon>Metazoa</taxon>
        <taxon>Ecdysozoa</taxon>
        <taxon>Nematoda</taxon>
        <taxon>Chromadorea</taxon>
        <taxon>Rhabditida</taxon>
        <taxon>Rhabditina</taxon>
        <taxon>Rhabditomorpha</taxon>
        <taxon>Strongyloidea</taxon>
        <taxon>Ancylostomatidae</taxon>
        <taxon>Bunostominae</taxon>
        <taxon>Necator</taxon>
    </lineage>
</organism>
<dbReference type="AlphaFoldDB" id="W2TAC4"/>
<evidence type="ECO:0000313" key="3">
    <source>
        <dbReference type="Proteomes" id="UP000053676"/>
    </source>
</evidence>
<keyword evidence="3" id="KW-1185">Reference proteome</keyword>
<feature type="compositionally biased region" description="Low complexity" evidence="1">
    <location>
        <begin position="151"/>
        <end position="167"/>
    </location>
</feature>
<feature type="compositionally biased region" description="Polar residues" evidence="1">
    <location>
        <begin position="94"/>
        <end position="124"/>
    </location>
</feature>
<accession>W2TAC4</accession>
<dbReference type="OrthoDB" id="10560843at2759"/>